<name>A0A0U1RIY5_NEIMA</name>
<evidence type="ECO:0000313" key="2">
    <source>
        <dbReference type="Proteomes" id="UP000000626"/>
    </source>
</evidence>
<dbReference type="AlphaFoldDB" id="A0A0U1RIY5"/>
<dbReference type="HOGENOM" id="CLU_2082276_0_0_4"/>
<sequence>MGSLQNRGYKIANRLKCGDAMKNCEFFYDPTRAIYDSGADYLTREKHRLVVIANSAWGLLLNLSCYYDEVLEKRKIPFGKQEIDDDMDKVSALKRKFKDISEIKVGDGWEYPFNYEQGMKELDEVLLKYIPFFEEER</sequence>
<accession>A0A0U1RIY5</accession>
<protein>
    <submittedName>
        <fullName evidence="1">Uncharacterized protein</fullName>
    </submittedName>
</protein>
<gene>
    <name evidence="1" type="ordered locus">NMA1354</name>
</gene>
<dbReference type="EMBL" id="AL157959">
    <property type="protein sequence ID" value="CAM08528.1"/>
    <property type="molecule type" value="Genomic_DNA"/>
</dbReference>
<reference evidence="1 2" key="1">
    <citation type="journal article" date="2000" name="Nature">
        <title>Complete DNA sequence of a serogroup A strain of Neisseria meningitidis Z2491.</title>
        <authorList>
            <person name="Parkhill J."/>
            <person name="Achtman M."/>
            <person name="James K.D."/>
            <person name="Bentley S.D."/>
            <person name="Churcher C."/>
            <person name="Klee S.R."/>
            <person name="Morelli G."/>
            <person name="Basham D."/>
            <person name="Brown D."/>
            <person name="Chillingworth T."/>
            <person name="Davies R.M."/>
            <person name="Davis P."/>
            <person name="Devlin K."/>
            <person name="Feltwell T."/>
            <person name="Hamlin N."/>
            <person name="Holroyd S."/>
            <person name="Jagels K."/>
            <person name="Leather S."/>
            <person name="Moule S."/>
            <person name="Mungall K."/>
            <person name="Quail M.A."/>
            <person name="Rajandream M.A."/>
            <person name="Rutherford K.M."/>
            <person name="Simmonds M."/>
            <person name="Skelton J."/>
            <person name="Whitehead S."/>
            <person name="Spratt B.G."/>
            <person name="Barrell B.G."/>
        </authorList>
    </citation>
    <scope>NUCLEOTIDE SEQUENCE [LARGE SCALE GENOMIC DNA]</scope>
    <source>
        <strain evidence="2">DSM 15465 / Z2491</strain>
    </source>
</reference>
<organism evidence="1 2">
    <name type="scientific">Neisseria meningitidis serogroup A / serotype 4A (strain DSM 15465 / Z2491)</name>
    <dbReference type="NCBI Taxonomy" id="122587"/>
    <lineage>
        <taxon>Bacteria</taxon>
        <taxon>Pseudomonadati</taxon>
        <taxon>Pseudomonadota</taxon>
        <taxon>Betaproteobacteria</taxon>
        <taxon>Neisseriales</taxon>
        <taxon>Neisseriaceae</taxon>
        <taxon>Neisseria</taxon>
    </lineage>
</organism>
<dbReference type="EnsemblBacteria" id="CAM08528">
    <property type="protein sequence ID" value="CAM08528"/>
    <property type="gene ID" value="NMA1354"/>
</dbReference>
<dbReference type="KEGG" id="nma:NMA1354"/>
<evidence type="ECO:0000313" key="1">
    <source>
        <dbReference type="EMBL" id="CAM08528.1"/>
    </source>
</evidence>
<proteinExistence type="predicted"/>
<dbReference type="Proteomes" id="UP000000626">
    <property type="component" value="Chromosome"/>
</dbReference>